<keyword evidence="3" id="KW-1185">Reference proteome</keyword>
<evidence type="ECO:0000313" key="3">
    <source>
        <dbReference type="Proteomes" id="UP000279859"/>
    </source>
</evidence>
<dbReference type="OrthoDB" id="5124600at2"/>
<accession>A0A3M8LAL0</accession>
<keyword evidence="1" id="KW-1133">Transmembrane helix</keyword>
<feature type="transmembrane region" description="Helical" evidence="1">
    <location>
        <begin position="134"/>
        <end position="156"/>
    </location>
</feature>
<keyword evidence="1" id="KW-0472">Membrane</keyword>
<dbReference type="AlphaFoldDB" id="A0A3M8LAL0"/>
<feature type="transmembrane region" description="Helical" evidence="1">
    <location>
        <begin position="29"/>
        <end position="51"/>
    </location>
</feature>
<evidence type="ECO:0000256" key="1">
    <source>
        <dbReference type="SAM" id="Phobius"/>
    </source>
</evidence>
<dbReference type="Proteomes" id="UP000279859">
    <property type="component" value="Unassembled WGS sequence"/>
</dbReference>
<feature type="transmembrane region" description="Helical" evidence="1">
    <location>
        <begin position="7"/>
        <end position="23"/>
    </location>
</feature>
<feature type="transmembrane region" description="Helical" evidence="1">
    <location>
        <begin position="92"/>
        <end position="113"/>
    </location>
</feature>
<name>A0A3M8LAL0_9MICO</name>
<gene>
    <name evidence="2" type="ORF">EEJ31_07680</name>
</gene>
<sequence>MTATTRIWFAFAAVGAGMIHLAVAAGAPLLLTIVLAGFGIAELGWGVGVLVRGRLLVARVVLGAALVPVLFWGAIATVGSGWGPVAGDALPLFPMAVASLFDLFVAATLAVHGRRHAASDTPARAPAATARQDWGFLAALTVAGALFSGLVTPALAATEAGSKAVPHGSHGIPGLEFLDAGHGHHH</sequence>
<evidence type="ECO:0000313" key="2">
    <source>
        <dbReference type="EMBL" id="RNE62490.1"/>
    </source>
</evidence>
<keyword evidence="1" id="KW-0812">Transmembrane</keyword>
<comment type="caution">
    <text evidence="2">The sequence shown here is derived from an EMBL/GenBank/DDBJ whole genome shotgun (WGS) entry which is preliminary data.</text>
</comment>
<dbReference type="RefSeq" id="WP_123045720.1">
    <property type="nucleotide sequence ID" value="NZ_RDSR01000010.1"/>
</dbReference>
<dbReference type="EMBL" id="RDSR01000010">
    <property type="protein sequence ID" value="RNE62490.1"/>
    <property type="molecule type" value="Genomic_DNA"/>
</dbReference>
<protein>
    <submittedName>
        <fullName evidence="2">Uncharacterized protein</fullName>
    </submittedName>
</protein>
<proteinExistence type="predicted"/>
<organism evidence="2 3">
    <name type="scientific">Cryobacterium tepidiphilum</name>
    <dbReference type="NCBI Taxonomy" id="2486026"/>
    <lineage>
        <taxon>Bacteria</taxon>
        <taxon>Bacillati</taxon>
        <taxon>Actinomycetota</taxon>
        <taxon>Actinomycetes</taxon>
        <taxon>Micrococcales</taxon>
        <taxon>Microbacteriaceae</taxon>
        <taxon>Cryobacterium</taxon>
    </lineage>
</organism>
<feature type="transmembrane region" description="Helical" evidence="1">
    <location>
        <begin position="60"/>
        <end position="80"/>
    </location>
</feature>
<reference evidence="2 3" key="1">
    <citation type="submission" date="2018-11" db="EMBL/GenBank/DDBJ databases">
        <title>Cryobacterium sp. nov., isolated from rhizosphere soil of lettuce.</title>
        <authorList>
            <person name="Wang Y."/>
        </authorList>
    </citation>
    <scope>NUCLEOTIDE SEQUENCE [LARGE SCALE GENOMIC DNA]</scope>
    <source>
        <strain evidence="2 3">NEAU-85</strain>
    </source>
</reference>